<evidence type="ECO:0000256" key="4">
    <source>
        <dbReference type="SAM" id="MobiDB-lite"/>
    </source>
</evidence>
<evidence type="ECO:0000256" key="1">
    <source>
        <dbReference type="ARBA" id="ARBA00001946"/>
    </source>
</evidence>
<organism evidence="6 7">
    <name type="scientific">Deinococcus reticulitermitis</name>
    <dbReference type="NCBI Taxonomy" id="856736"/>
    <lineage>
        <taxon>Bacteria</taxon>
        <taxon>Thermotogati</taxon>
        <taxon>Deinococcota</taxon>
        <taxon>Deinococci</taxon>
        <taxon>Deinococcales</taxon>
        <taxon>Deinococcaceae</taxon>
        <taxon>Deinococcus</taxon>
    </lineage>
</organism>
<reference evidence="7" key="1">
    <citation type="submission" date="2016-10" db="EMBL/GenBank/DDBJ databases">
        <authorList>
            <person name="Varghese N."/>
            <person name="Submissions S."/>
        </authorList>
    </citation>
    <scope>NUCLEOTIDE SEQUENCE [LARGE SCALE GENOMIC DNA]</scope>
    <source>
        <strain evidence="7">CGMCC 1.10218</strain>
    </source>
</reference>
<dbReference type="InterPro" id="IPR014883">
    <property type="entry name" value="VRR_NUC"/>
</dbReference>
<gene>
    <name evidence="6" type="ORF">SAMN04488058_101318</name>
</gene>
<evidence type="ECO:0000256" key="2">
    <source>
        <dbReference type="ARBA" id="ARBA00022722"/>
    </source>
</evidence>
<dbReference type="RefSeq" id="WP_092262766.1">
    <property type="nucleotide sequence ID" value="NZ_FNZA01000001.1"/>
</dbReference>
<dbReference type="SMART" id="SM00990">
    <property type="entry name" value="VRR_NUC"/>
    <property type="match status" value="1"/>
</dbReference>
<evidence type="ECO:0000313" key="7">
    <source>
        <dbReference type="Proteomes" id="UP000199223"/>
    </source>
</evidence>
<dbReference type="EMBL" id="FNZA01000001">
    <property type="protein sequence ID" value="SEI67803.1"/>
    <property type="molecule type" value="Genomic_DNA"/>
</dbReference>
<accession>A0A1H6SIX1</accession>
<sequence length="151" mass="16667">MSEAELREYRRRYPHLFPGQAPPAPAPAPEAGLPRSKSNGYANEKAFQADVVRELTTRGWTVWQLYLGSERGGSVHMTKGVPDVLAFRHGGLLLWLELKQPGNKPSAAQLERHEELRRAGLSITVAWTLEQVLQAEAAALSLTPSEETPCV</sequence>
<proteinExistence type="predicted"/>
<dbReference type="GO" id="GO:0004518">
    <property type="term" value="F:nuclease activity"/>
    <property type="evidence" value="ECO:0007669"/>
    <property type="project" value="UniProtKB-KW"/>
</dbReference>
<feature type="region of interest" description="Disordered" evidence="4">
    <location>
        <begin position="15"/>
        <end position="39"/>
    </location>
</feature>
<dbReference type="STRING" id="856736.SAMN04488058_101318"/>
<feature type="domain" description="VRR-NUC" evidence="5">
    <location>
        <begin position="42"/>
        <end position="130"/>
    </location>
</feature>
<dbReference type="GO" id="GO:0003676">
    <property type="term" value="F:nucleic acid binding"/>
    <property type="evidence" value="ECO:0007669"/>
    <property type="project" value="InterPro"/>
</dbReference>
<evidence type="ECO:0000259" key="5">
    <source>
        <dbReference type="SMART" id="SM00990"/>
    </source>
</evidence>
<keyword evidence="2" id="KW-0540">Nuclease</keyword>
<keyword evidence="7" id="KW-1185">Reference proteome</keyword>
<dbReference type="OrthoDB" id="71286at2"/>
<dbReference type="GO" id="GO:0016788">
    <property type="term" value="F:hydrolase activity, acting on ester bonds"/>
    <property type="evidence" value="ECO:0007669"/>
    <property type="project" value="InterPro"/>
</dbReference>
<comment type="cofactor">
    <cofactor evidence="1">
        <name>Mg(2+)</name>
        <dbReference type="ChEBI" id="CHEBI:18420"/>
    </cofactor>
</comment>
<evidence type="ECO:0000313" key="6">
    <source>
        <dbReference type="EMBL" id="SEI67803.1"/>
    </source>
</evidence>
<dbReference type="AlphaFoldDB" id="A0A1H6SIX1"/>
<name>A0A1H6SIX1_9DEIO</name>
<evidence type="ECO:0000256" key="3">
    <source>
        <dbReference type="ARBA" id="ARBA00022801"/>
    </source>
</evidence>
<dbReference type="Proteomes" id="UP000199223">
    <property type="component" value="Unassembled WGS sequence"/>
</dbReference>
<keyword evidence="3" id="KW-0378">Hydrolase</keyword>
<protein>
    <recommendedName>
        <fullName evidence="5">VRR-NUC domain-containing protein</fullName>
    </recommendedName>
</protein>
<dbReference type="Gene3D" id="3.40.1350.10">
    <property type="match status" value="1"/>
</dbReference>
<dbReference type="InterPro" id="IPR011856">
    <property type="entry name" value="tRNA_endonuc-like_dom_sf"/>
</dbReference>